<keyword evidence="1" id="KW-0812">Transmembrane</keyword>
<feature type="transmembrane region" description="Helical" evidence="1">
    <location>
        <begin position="134"/>
        <end position="153"/>
    </location>
</feature>
<keyword evidence="1" id="KW-0472">Membrane</keyword>
<feature type="transmembrane region" description="Helical" evidence="1">
    <location>
        <begin position="79"/>
        <end position="95"/>
    </location>
</feature>
<sequence>MLVYLMYGVGVVWWCVCACQGWVGVCVCVCEAAAGERRVLLTLLFFFWNASFLFFFFYMGETYATFGLPCLERLVHTVTHTRSFLLLLHILSIFLSRRVWDWGVVEWSSLGAVGKVGYWIAMGIGIGTNGLENVLFLFVVLSLGPLLSLFFFWW</sequence>
<reference evidence="2" key="1">
    <citation type="submission" date="2023-06" db="EMBL/GenBank/DDBJ databases">
        <title>Genome-scale phylogeny and comparative genomics of the fungal order Sordariales.</title>
        <authorList>
            <consortium name="Lawrence Berkeley National Laboratory"/>
            <person name="Hensen N."/>
            <person name="Bonometti L."/>
            <person name="Westerberg I."/>
            <person name="Brannstrom I.O."/>
            <person name="Guillou S."/>
            <person name="Cros-Aarteil S."/>
            <person name="Calhoun S."/>
            <person name="Haridas S."/>
            <person name="Kuo A."/>
            <person name="Mondo S."/>
            <person name="Pangilinan J."/>
            <person name="Riley R."/>
            <person name="Labutti K."/>
            <person name="Andreopoulos B."/>
            <person name="Lipzen A."/>
            <person name="Chen C."/>
            <person name="Yanf M."/>
            <person name="Daum C."/>
            <person name="Ng V."/>
            <person name="Clum A."/>
            <person name="Steindorff A."/>
            <person name="Ohm R."/>
            <person name="Martin F."/>
            <person name="Silar P."/>
            <person name="Natvig D."/>
            <person name="Lalanne C."/>
            <person name="Gautier V."/>
            <person name="Ament-Velasquez S.L."/>
            <person name="Kruys A."/>
            <person name="Hutchinson M.I."/>
            <person name="Powell A.J."/>
            <person name="Barry K."/>
            <person name="Miller A.N."/>
            <person name="Grigoriev I.V."/>
            <person name="Debuchy R."/>
            <person name="Gladieux P."/>
            <person name="Thoren M.H."/>
            <person name="Johannesson H."/>
        </authorList>
    </citation>
    <scope>NUCLEOTIDE SEQUENCE</scope>
    <source>
        <strain evidence="2">CBS 540.89</strain>
    </source>
</reference>
<organism evidence="2 3">
    <name type="scientific">Apiosordaria backusii</name>
    <dbReference type="NCBI Taxonomy" id="314023"/>
    <lineage>
        <taxon>Eukaryota</taxon>
        <taxon>Fungi</taxon>
        <taxon>Dikarya</taxon>
        <taxon>Ascomycota</taxon>
        <taxon>Pezizomycotina</taxon>
        <taxon>Sordariomycetes</taxon>
        <taxon>Sordariomycetidae</taxon>
        <taxon>Sordariales</taxon>
        <taxon>Lasiosphaeriaceae</taxon>
        <taxon>Apiosordaria</taxon>
    </lineage>
</organism>
<keyword evidence="1" id="KW-1133">Transmembrane helix</keyword>
<gene>
    <name evidence="2" type="ORF">B0T21DRAFT_372842</name>
</gene>
<dbReference type="EMBL" id="JAUKTV010000011">
    <property type="protein sequence ID" value="KAK0723952.1"/>
    <property type="molecule type" value="Genomic_DNA"/>
</dbReference>
<dbReference type="Proteomes" id="UP001172159">
    <property type="component" value="Unassembled WGS sequence"/>
</dbReference>
<feature type="transmembrane region" description="Helical" evidence="1">
    <location>
        <begin position="39"/>
        <end position="59"/>
    </location>
</feature>
<proteinExistence type="predicted"/>
<dbReference type="AlphaFoldDB" id="A0AA40E3R8"/>
<comment type="caution">
    <text evidence="2">The sequence shown here is derived from an EMBL/GenBank/DDBJ whole genome shotgun (WGS) entry which is preliminary data.</text>
</comment>
<keyword evidence="3" id="KW-1185">Reference proteome</keyword>
<evidence type="ECO:0000313" key="2">
    <source>
        <dbReference type="EMBL" id="KAK0723952.1"/>
    </source>
</evidence>
<evidence type="ECO:0000256" key="1">
    <source>
        <dbReference type="SAM" id="Phobius"/>
    </source>
</evidence>
<name>A0AA40E3R8_9PEZI</name>
<evidence type="ECO:0000313" key="3">
    <source>
        <dbReference type="Proteomes" id="UP001172159"/>
    </source>
</evidence>
<accession>A0AA40E3R8</accession>
<feature type="transmembrane region" description="Helical" evidence="1">
    <location>
        <begin position="6"/>
        <end position="27"/>
    </location>
</feature>
<feature type="transmembrane region" description="Helical" evidence="1">
    <location>
        <begin position="107"/>
        <end position="128"/>
    </location>
</feature>
<protein>
    <submittedName>
        <fullName evidence="2">Uncharacterized protein</fullName>
    </submittedName>
</protein>